<evidence type="ECO:0000313" key="4">
    <source>
        <dbReference type="EMBL" id="QUI22981.1"/>
    </source>
</evidence>
<proteinExistence type="predicted"/>
<dbReference type="InterPro" id="IPR018211">
    <property type="entry name" value="ADH_Fe_CS"/>
</dbReference>
<gene>
    <name evidence="4" type="ORF">HZI73_12070</name>
</gene>
<dbReference type="RefSeq" id="WP_212698477.1">
    <property type="nucleotide sequence ID" value="NZ_CP058649.1"/>
</dbReference>
<evidence type="ECO:0000259" key="3">
    <source>
        <dbReference type="Pfam" id="PF25137"/>
    </source>
</evidence>
<keyword evidence="1" id="KW-0560">Oxidoreductase</keyword>
<organism evidence="4 5">
    <name type="scientific">Vallitalea pronyensis</name>
    <dbReference type="NCBI Taxonomy" id="1348613"/>
    <lineage>
        <taxon>Bacteria</taxon>
        <taxon>Bacillati</taxon>
        <taxon>Bacillota</taxon>
        <taxon>Clostridia</taxon>
        <taxon>Lachnospirales</taxon>
        <taxon>Vallitaleaceae</taxon>
        <taxon>Vallitalea</taxon>
    </lineage>
</organism>
<dbReference type="Proteomes" id="UP000683246">
    <property type="component" value="Chromosome"/>
</dbReference>
<dbReference type="PANTHER" id="PTHR11496:SF83">
    <property type="entry name" value="HYDROXYACID-OXOACID TRANSHYDROGENASE, MITOCHONDRIAL"/>
    <property type="match status" value="1"/>
</dbReference>
<feature type="domain" description="Alcohol dehydrogenase iron-type/glycerol dehydrogenase GldA" evidence="2">
    <location>
        <begin position="13"/>
        <end position="185"/>
    </location>
</feature>
<dbReference type="InterPro" id="IPR039697">
    <property type="entry name" value="Alcohol_dehydrogenase_Fe"/>
</dbReference>
<dbReference type="Pfam" id="PF00465">
    <property type="entry name" value="Fe-ADH"/>
    <property type="match status" value="1"/>
</dbReference>
<keyword evidence="5" id="KW-1185">Reference proteome</keyword>
<dbReference type="EMBL" id="CP058649">
    <property type="protein sequence ID" value="QUI22981.1"/>
    <property type="molecule type" value="Genomic_DNA"/>
</dbReference>
<sequence>MDKVNAFQFLLSTKVIFGENKMHALIDELKTMKATKPMIITDKGLIQAGLLDGVIKDIEKAGIDYYMYDDVIANPTINSVDRAAKRCQEEHCDLLLAVGGGSVMDTTKGIAVVATHDGSAYDYLDGRGEQKKEIIHEPLPIIAIPTTAGTGSEVSFYSVLTDETTKIKDSISSHKIYPRTAIIDPVLTANLPSYITACTGMDVLGHALEAYTSTIDNTMTDLFALEAIRLVFKHLPDAVNTGDMDARNNMAYASMLAGVAMSHCGATIPHALACPLTGHTGMPHGLAVGLLQIPMLAFNGHVLEDKIKYILHNLHMDADEINEGASYTYLIQMIKKLVKGIHLEEGLEKYIMDDQVIEAMTEDAYIHGCRMINPREVSKEDIKKIYREFITYQD</sequence>
<dbReference type="GO" id="GO:0046872">
    <property type="term" value="F:metal ion binding"/>
    <property type="evidence" value="ECO:0007669"/>
    <property type="project" value="InterPro"/>
</dbReference>
<dbReference type="Pfam" id="PF25137">
    <property type="entry name" value="ADH_Fe_C"/>
    <property type="match status" value="1"/>
</dbReference>
<dbReference type="Gene3D" id="1.20.1090.10">
    <property type="entry name" value="Dehydroquinate synthase-like - alpha domain"/>
    <property type="match status" value="1"/>
</dbReference>
<dbReference type="GO" id="GO:0004022">
    <property type="term" value="F:alcohol dehydrogenase (NAD+) activity"/>
    <property type="evidence" value="ECO:0007669"/>
    <property type="project" value="TreeGrafter"/>
</dbReference>
<dbReference type="AlphaFoldDB" id="A0A8J8MK83"/>
<protein>
    <submittedName>
        <fullName evidence="4">Iron-containing alcohol dehydrogenase</fullName>
    </submittedName>
</protein>
<accession>A0A8J8MK83</accession>
<reference evidence="4" key="1">
    <citation type="submission" date="2020-07" db="EMBL/GenBank/DDBJ databases">
        <title>Vallitalea pronyensis genome.</title>
        <authorList>
            <person name="Postec A."/>
        </authorList>
    </citation>
    <scope>NUCLEOTIDE SEQUENCE</scope>
    <source>
        <strain evidence="4">FatNI3</strain>
    </source>
</reference>
<dbReference type="Gene3D" id="3.40.50.1970">
    <property type="match status" value="1"/>
</dbReference>
<dbReference type="PANTHER" id="PTHR11496">
    <property type="entry name" value="ALCOHOL DEHYDROGENASE"/>
    <property type="match status" value="1"/>
</dbReference>
<dbReference type="PROSITE" id="PS00913">
    <property type="entry name" value="ADH_IRON_1"/>
    <property type="match status" value="1"/>
</dbReference>
<name>A0A8J8MK83_9FIRM</name>
<evidence type="ECO:0000256" key="1">
    <source>
        <dbReference type="ARBA" id="ARBA00023002"/>
    </source>
</evidence>
<evidence type="ECO:0000313" key="5">
    <source>
        <dbReference type="Proteomes" id="UP000683246"/>
    </source>
</evidence>
<dbReference type="SUPFAM" id="SSF56796">
    <property type="entry name" value="Dehydroquinate synthase-like"/>
    <property type="match status" value="1"/>
</dbReference>
<dbReference type="KEGG" id="vpy:HZI73_12070"/>
<dbReference type="FunFam" id="3.40.50.1970:FF:000003">
    <property type="entry name" value="Alcohol dehydrogenase, iron-containing"/>
    <property type="match status" value="1"/>
</dbReference>
<feature type="domain" description="Fe-containing alcohol dehydrogenase-like C-terminal" evidence="3">
    <location>
        <begin position="196"/>
        <end position="388"/>
    </location>
</feature>
<evidence type="ECO:0000259" key="2">
    <source>
        <dbReference type="Pfam" id="PF00465"/>
    </source>
</evidence>
<dbReference type="CDD" id="cd08551">
    <property type="entry name" value="Fe-ADH"/>
    <property type="match status" value="1"/>
</dbReference>
<dbReference type="InterPro" id="IPR056798">
    <property type="entry name" value="ADH_Fe_C"/>
</dbReference>
<dbReference type="InterPro" id="IPR001670">
    <property type="entry name" value="ADH_Fe/GldA"/>
</dbReference>